<gene>
    <name evidence="1" type="ORF">E5983_01795</name>
</gene>
<dbReference type="OrthoDB" id="9804380at2"/>
<dbReference type="Gene3D" id="6.10.140.2170">
    <property type="match status" value="1"/>
</dbReference>
<sequence length="649" mass="73916">MPSLSKRKQRKLRSQGYDLAFLSQIQPQGNIDFRKNDRYWINGDGYHTVLHFYEYPSKDLDRFWLSELLLIPGTRAFLSLYRENNRVLAQEIADSIEEKSTRITGNSKIANNQKELDEIRDLELLNREIDKKNIAMLGMYVRVFLSASTESELFRKVDEVKDKTSNFKSTILAGELDFEYHSPFIPAKYQIDLPNSRRGIPVPAHDVAGGYFFNHTKLEDQRGVYLGWTPTKGAVNFNFLERNDRRTRSFMILSGNPKMGQRSFLLKHTDGLYAKGQFIRNFDANGTFLDQTRQQHGLILDLSGEANRINIFQVFPTVTNEDGTEVDKKKSYNLHTQKLKSIFKLLNEDVSGDDLTTFGTLLNDFYISEGLWARNPKLHPERLKATDLVNEEYPILSDFVLYVDDYRRQLEQKKSSNESELASVKRIYNTFNELLTTHADIFEGTTEFRDITSEQVVTFDFSGLKGTPQLLNAQIFSVLSLVSADIVNNGKRCKQLMKENPSLSEMDMQHYIVNISEAQTLINPKYESSVELLADIIDSMGDNFAGVVLSVNSLRGILFEGGQGSHKDPYVTAVQRIFGLMQYRVFAQTDETSIPLLAQALAGSMNQSELETLPRLIKGQLFLNIAGVGNLVFNQQLLAPELGRYGGIQ</sequence>
<protein>
    <submittedName>
        <fullName evidence="1">Virulence factor</fullName>
    </submittedName>
</protein>
<dbReference type="Gene3D" id="1.10.8.730">
    <property type="match status" value="1"/>
</dbReference>
<dbReference type="EMBL" id="WSRS01000008">
    <property type="protein sequence ID" value="MVX58385.1"/>
    <property type="molecule type" value="Genomic_DNA"/>
</dbReference>
<proteinExistence type="predicted"/>
<evidence type="ECO:0000313" key="1">
    <source>
        <dbReference type="EMBL" id="MVX58385.1"/>
    </source>
</evidence>
<comment type="caution">
    <text evidence="1">The sequence shown here is derived from an EMBL/GenBank/DDBJ whole genome shotgun (WGS) entry which is preliminary data.</text>
</comment>
<reference evidence="1 2" key="1">
    <citation type="submission" date="2019-12" db="EMBL/GenBank/DDBJ databases">
        <title>Microbes associate with the intestines of laboratory mice.</title>
        <authorList>
            <person name="Navarre W."/>
            <person name="Wong E."/>
        </authorList>
    </citation>
    <scope>NUCLEOTIDE SEQUENCE [LARGE SCALE GENOMIC DNA]</scope>
    <source>
        <strain evidence="1 2">NM51_B2-22</strain>
    </source>
</reference>
<name>A0A7X3G7E8_9STRE</name>
<organism evidence="1 2">
    <name type="scientific">Streptococcus danieliae</name>
    <dbReference type="NCBI Taxonomy" id="747656"/>
    <lineage>
        <taxon>Bacteria</taxon>
        <taxon>Bacillati</taxon>
        <taxon>Bacillota</taxon>
        <taxon>Bacilli</taxon>
        <taxon>Lactobacillales</taxon>
        <taxon>Streptococcaceae</taxon>
        <taxon>Streptococcus</taxon>
    </lineage>
</organism>
<accession>A0A7X3G7E8</accession>
<dbReference type="RefSeq" id="WP_160332210.1">
    <property type="nucleotide sequence ID" value="NZ_WSRS01000008.1"/>
</dbReference>
<dbReference type="Proteomes" id="UP000461595">
    <property type="component" value="Unassembled WGS sequence"/>
</dbReference>
<dbReference type="AlphaFoldDB" id="A0A7X3G7E8"/>
<evidence type="ECO:0000313" key="2">
    <source>
        <dbReference type="Proteomes" id="UP000461595"/>
    </source>
</evidence>